<comment type="similarity">
    <text evidence="2">Belongs to the mitochondrion-specific ribosomal protein mL50 family.</text>
</comment>
<proteinExistence type="inferred from homology"/>
<dbReference type="InterPro" id="IPR018305">
    <property type="entry name" value="Ribosomal_m50"/>
</dbReference>
<dbReference type="Pfam" id="PF10501">
    <property type="entry name" value="Ribosomal_L50"/>
    <property type="match status" value="1"/>
</dbReference>
<dbReference type="PANTHER" id="PTHR31542">
    <property type="entry name" value="39A RIBOSOMAL PROTEIN L50, MITOCHONDRIAL"/>
    <property type="match status" value="1"/>
</dbReference>
<dbReference type="OrthoDB" id="9939609at2759"/>
<comment type="subcellular location">
    <subcellularLocation>
        <location evidence="1">Mitochondrion</location>
    </subcellularLocation>
</comment>
<evidence type="ECO:0000313" key="8">
    <source>
        <dbReference type="EMBL" id="CAD6192003.1"/>
    </source>
</evidence>
<reference evidence="8" key="1">
    <citation type="submission" date="2020-10" db="EMBL/GenBank/DDBJ databases">
        <authorList>
            <person name="Kikuchi T."/>
        </authorList>
    </citation>
    <scope>NUCLEOTIDE SEQUENCE</scope>
    <source>
        <strain evidence="8">NKZ352</strain>
    </source>
</reference>
<evidence type="ECO:0000256" key="6">
    <source>
        <dbReference type="ARBA" id="ARBA00035183"/>
    </source>
</evidence>
<evidence type="ECO:0000256" key="4">
    <source>
        <dbReference type="ARBA" id="ARBA00023128"/>
    </source>
</evidence>
<comment type="caution">
    <text evidence="8">The sequence shown here is derived from an EMBL/GenBank/DDBJ whole genome shotgun (WGS) entry which is preliminary data.</text>
</comment>
<dbReference type="PANTHER" id="PTHR31542:SF1">
    <property type="entry name" value="LARGE RIBOSOMAL SUBUNIT PROTEIN ML50"/>
    <property type="match status" value="1"/>
</dbReference>
<keyword evidence="3" id="KW-0689">Ribosomal protein</keyword>
<evidence type="ECO:0000256" key="3">
    <source>
        <dbReference type="ARBA" id="ARBA00022980"/>
    </source>
</evidence>
<evidence type="ECO:0000256" key="5">
    <source>
        <dbReference type="ARBA" id="ARBA00023274"/>
    </source>
</evidence>
<evidence type="ECO:0000256" key="2">
    <source>
        <dbReference type="ARBA" id="ARBA00008860"/>
    </source>
</evidence>
<dbReference type="EMBL" id="CAJGYM010000025">
    <property type="protein sequence ID" value="CAD6192003.1"/>
    <property type="molecule type" value="Genomic_DNA"/>
</dbReference>
<keyword evidence="5" id="KW-0687">Ribonucleoprotein</keyword>
<dbReference type="GO" id="GO:0005762">
    <property type="term" value="C:mitochondrial large ribosomal subunit"/>
    <property type="evidence" value="ECO:0007669"/>
    <property type="project" value="TreeGrafter"/>
</dbReference>
<name>A0A8S1H868_9PELO</name>
<sequence length="281" mass="32761">MQRSLPRLVRQGNLLSGIFSRSKETTPQLTKEEQSKLREALPTLRSAETSKATSSGQEVYFNPDDLLESRVDADSIRARGFLKHRHNYTPSLDVQEKVENAAKSILSAAKIKTEDVLEYKFEDGKNEVKFELLTKLGRLFNHWPGNAKLLHFETVKDVVDFYSTPVQNITSYSQMARSENKPKNVHILEQAVRFNPEDTEMYHGGVTAFPGTGGEVFSLRQKRLLRQFRPKKDWFDYEDQTFEYSKVDKDMPWDPEVARQMDRYPDKRYNLQTKKFTRIRN</sequence>
<evidence type="ECO:0000313" key="9">
    <source>
        <dbReference type="Proteomes" id="UP000835052"/>
    </source>
</evidence>
<accession>A0A8S1H868</accession>
<evidence type="ECO:0000256" key="1">
    <source>
        <dbReference type="ARBA" id="ARBA00004173"/>
    </source>
</evidence>
<organism evidence="8 9">
    <name type="scientific">Caenorhabditis auriculariae</name>
    <dbReference type="NCBI Taxonomy" id="2777116"/>
    <lineage>
        <taxon>Eukaryota</taxon>
        <taxon>Metazoa</taxon>
        <taxon>Ecdysozoa</taxon>
        <taxon>Nematoda</taxon>
        <taxon>Chromadorea</taxon>
        <taxon>Rhabditida</taxon>
        <taxon>Rhabditina</taxon>
        <taxon>Rhabditomorpha</taxon>
        <taxon>Rhabditoidea</taxon>
        <taxon>Rhabditidae</taxon>
        <taxon>Peloderinae</taxon>
        <taxon>Caenorhabditis</taxon>
    </lineage>
</organism>
<keyword evidence="9" id="KW-1185">Reference proteome</keyword>
<dbReference type="Proteomes" id="UP000835052">
    <property type="component" value="Unassembled WGS sequence"/>
</dbReference>
<gene>
    <name evidence="8" type="ORF">CAUJ_LOCUS7922</name>
</gene>
<dbReference type="AlphaFoldDB" id="A0A8S1H868"/>
<evidence type="ECO:0000256" key="7">
    <source>
        <dbReference type="ARBA" id="ARBA00035398"/>
    </source>
</evidence>
<protein>
    <recommendedName>
        <fullName evidence="6">Large ribosomal subunit protein mL50</fullName>
    </recommendedName>
    <alternativeName>
        <fullName evidence="7">39S ribosomal protein L50, mitochondrial</fullName>
    </alternativeName>
</protein>
<keyword evidence="4" id="KW-0496">Mitochondrion</keyword>